<dbReference type="InterPro" id="IPR000362">
    <property type="entry name" value="Fumarate_lyase_fam"/>
</dbReference>
<sequence length="290" mass="33660">MTAIFLKFCNNNFNKLQKICRFRRSFSTVHPLLAISPIDGRYRNKTEKLSKIFSEFGLIRNRVFTEIKWIKKLSTLSKTNEQIPVLSKNGENELKNIAENFSLKDAEEVKLIETKIKHDVKAVEYYLRNKFCKSEFLKPFDQYIHLFCTSEDITNVSYALSLKESREILIDRKSVILAQLEEMAFKYKDLAMISRTHGQAASPTTLGKEIAVFANRLNKQLSIFKKIPISAKFNGAVGNFNAHRLSMPNVDWINFTKEFIENDLELNCTYLTTQIEPNDMVSVYLDCLKR</sequence>
<evidence type="ECO:0000313" key="3">
    <source>
        <dbReference type="Proteomes" id="UP001439008"/>
    </source>
</evidence>
<dbReference type="PANTHER" id="PTHR43411">
    <property type="entry name" value="ADENYLOSUCCINATE LYASE"/>
    <property type="match status" value="1"/>
</dbReference>
<comment type="caution">
    <text evidence="2">The sequence shown here is derived from an EMBL/GenBank/DDBJ whole genome shotgun (WGS) entry which is preliminary data.</text>
</comment>
<dbReference type="InterPro" id="IPR024083">
    <property type="entry name" value="Fumarase/histidase_N"/>
</dbReference>
<evidence type="ECO:0000259" key="1">
    <source>
        <dbReference type="Pfam" id="PF00206"/>
    </source>
</evidence>
<dbReference type="EMBL" id="JBDODL010000414">
    <property type="protein sequence ID" value="MES1919832.1"/>
    <property type="molecule type" value="Genomic_DNA"/>
</dbReference>
<feature type="non-terminal residue" evidence="2">
    <location>
        <position position="290"/>
    </location>
</feature>
<keyword evidence="3" id="KW-1185">Reference proteome</keyword>
<dbReference type="Proteomes" id="UP001439008">
    <property type="component" value="Unassembled WGS sequence"/>
</dbReference>
<protein>
    <recommendedName>
        <fullName evidence="1">Fumarate lyase N-terminal domain-containing protein</fullName>
    </recommendedName>
</protein>
<dbReference type="Gene3D" id="1.20.200.10">
    <property type="entry name" value="Fumarase/aspartase (Central domain)"/>
    <property type="match status" value="1"/>
</dbReference>
<feature type="domain" description="Fumarate lyase N-terminal" evidence="1">
    <location>
        <begin position="40"/>
        <end position="289"/>
    </location>
</feature>
<proteinExistence type="predicted"/>
<gene>
    <name evidence="2" type="ORF">MHBO_001591</name>
</gene>
<evidence type="ECO:0000313" key="2">
    <source>
        <dbReference type="EMBL" id="MES1919832.1"/>
    </source>
</evidence>
<dbReference type="InterPro" id="IPR008948">
    <property type="entry name" value="L-Aspartase-like"/>
</dbReference>
<name>A0ABV2AJI5_9EUKA</name>
<dbReference type="PANTHER" id="PTHR43411:SF1">
    <property type="entry name" value="ADENYLOSUCCINATE LYASE"/>
    <property type="match status" value="1"/>
</dbReference>
<dbReference type="SUPFAM" id="SSF48557">
    <property type="entry name" value="L-aspartase-like"/>
    <property type="match status" value="1"/>
</dbReference>
<dbReference type="InterPro" id="IPR022761">
    <property type="entry name" value="Fumarate_lyase_N"/>
</dbReference>
<reference evidence="2 3" key="1">
    <citation type="journal article" date="2024" name="BMC Biol.">
        <title>Comparative genomics of Ascetosporea gives new insight into the evolutionary basis for animal parasitism in Rhizaria.</title>
        <authorList>
            <person name="Hiltunen Thoren M."/>
            <person name="Onut-Brannstrom I."/>
            <person name="Alfjorden A."/>
            <person name="Peckova H."/>
            <person name="Swords F."/>
            <person name="Hooper C."/>
            <person name="Holzer A.S."/>
            <person name="Bass D."/>
            <person name="Burki F."/>
        </authorList>
    </citation>
    <scope>NUCLEOTIDE SEQUENCE [LARGE SCALE GENOMIC DNA]</scope>
    <source>
        <strain evidence="2">20-A016</strain>
    </source>
</reference>
<dbReference type="Pfam" id="PF00206">
    <property type="entry name" value="Lyase_1"/>
    <property type="match status" value="1"/>
</dbReference>
<accession>A0ABV2AJI5</accession>
<dbReference type="InterPro" id="IPR047136">
    <property type="entry name" value="PurB_bact"/>
</dbReference>
<dbReference type="Gene3D" id="1.10.275.10">
    <property type="entry name" value="Fumarase/aspartase (N-terminal domain)"/>
    <property type="match status" value="1"/>
</dbReference>
<dbReference type="PRINTS" id="PR00149">
    <property type="entry name" value="FUMRATELYASE"/>
</dbReference>
<organism evidence="2 3">
    <name type="scientific">Bonamia ostreae</name>
    <dbReference type="NCBI Taxonomy" id="126728"/>
    <lineage>
        <taxon>Eukaryota</taxon>
        <taxon>Sar</taxon>
        <taxon>Rhizaria</taxon>
        <taxon>Endomyxa</taxon>
        <taxon>Ascetosporea</taxon>
        <taxon>Haplosporida</taxon>
        <taxon>Bonamia</taxon>
    </lineage>
</organism>